<protein>
    <submittedName>
        <fullName evidence="1">Uncharacterized protein</fullName>
    </submittedName>
</protein>
<dbReference type="Proteomes" id="UP000198711">
    <property type="component" value="Unassembled WGS sequence"/>
</dbReference>
<proteinExistence type="predicted"/>
<name>A0A8X8IHA1_9BACT</name>
<organism evidence="1 2">
    <name type="scientific">Hydrobacter penzbergensis</name>
    <dbReference type="NCBI Taxonomy" id="1235997"/>
    <lineage>
        <taxon>Bacteria</taxon>
        <taxon>Pseudomonadati</taxon>
        <taxon>Bacteroidota</taxon>
        <taxon>Chitinophagia</taxon>
        <taxon>Chitinophagales</taxon>
        <taxon>Chitinophagaceae</taxon>
        <taxon>Hydrobacter</taxon>
    </lineage>
</organism>
<accession>A0A8X8IHA1</accession>
<dbReference type="EMBL" id="FNNO01000011">
    <property type="protein sequence ID" value="SDX22908.1"/>
    <property type="molecule type" value="Genomic_DNA"/>
</dbReference>
<evidence type="ECO:0000313" key="1">
    <source>
        <dbReference type="EMBL" id="SDX22908.1"/>
    </source>
</evidence>
<gene>
    <name evidence="1" type="ORF">SAMN05444410_11166</name>
</gene>
<reference evidence="1 2" key="1">
    <citation type="submission" date="2016-10" db="EMBL/GenBank/DDBJ databases">
        <authorList>
            <person name="Varghese N."/>
            <person name="Submissions S."/>
        </authorList>
    </citation>
    <scope>NUCLEOTIDE SEQUENCE [LARGE SCALE GENOMIC DNA]</scope>
    <source>
        <strain evidence="1 2">DSM 25353</strain>
    </source>
</reference>
<keyword evidence="2" id="KW-1185">Reference proteome</keyword>
<dbReference type="RefSeq" id="WP_092724511.1">
    <property type="nucleotide sequence ID" value="NZ_FNNO01000011.1"/>
</dbReference>
<evidence type="ECO:0000313" key="2">
    <source>
        <dbReference type="Proteomes" id="UP000198711"/>
    </source>
</evidence>
<sequence length="156" mass="17861">MNVEPMQTLSIKTIKDVFYFANEKLYVNDPNKNIKIEINQRIGVNSENNLINLTIIVELHYANESDILAKIEVDNVFHLTNLKDVFDPYSKDFLPVKIIVTMVGLSISHARAFFSKNLSGTIFNSVILPITDPLDAAKHFFPHLSYDKEDSFSIWL</sequence>
<comment type="caution">
    <text evidence="1">The sequence shown here is derived from an EMBL/GenBank/DDBJ whole genome shotgun (WGS) entry which is preliminary data.</text>
</comment>
<dbReference type="AlphaFoldDB" id="A0A8X8IHA1"/>